<feature type="transmembrane region" description="Helical" evidence="2">
    <location>
        <begin position="579"/>
        <end position="594"/>
    </location>
</feature>
<evidence type="ECO:0000313" key="5">
    <source>
        <dbReference type="Proteomes" id="UP000031278"/>
    </source>
</evidence>
<accession>A0A0B9FZV0</accession>
<evidence type="ECO:0000259" key="3">
    <source>
        <dbReference type="Pfam" id="PF06808"/>
    </source>
</evidence>
<comment type="subcellular location">
    <subcellularLocation>
        <location evidence="1">Cell inner membrane</location>
        <topology evidence="1">Multi-pass membrane protein</topology>
    </subcellularLocation>
</comment>
<dbReference type="InterPro" id="IPR011853">
    <property type="entry name" value="TRAP_DctM-Dct_fused"/>
</dbReference>
<keyword evidence="2" id="KW-0472">Membrane</keyword>
<dbReference type="EMBL" id="JWLZ01000191">
    <property type="protein sequence ID" value="KHT61829.1"/>
    <property type="molecule type" value="Genomic_DNA"/>
</dbReference>
<feature type="transmembrane region" description="Helical" evidence="2">
    <location>
        <begin position="600"/>
        <end position="616"/>
    </location>
</feature>
<feature type="transmembrane region" description="Helical" evidence="2">
    <location>
        <begin position="344"/>
        <end position="377"/>
    </location>
</feature>
<keyword evidence="2" id="KW-0812">Transmembrane</keyword>
<feature type="transmembrane region" description="Helical" evidence="2">
    <location>
        <begin position="547"/>
        <end position="567"/>
    </location>
</feature>
<feature type="transmembrane region" description="Helical" evidence="2">
    <location>
        <begin position="291"/>
        <end position="311"/>
    </location>
</feature>
<feature type="domain" description="TRAP C4-dicarboxylate transport system permease DctM subunit" evidence="3">
    <location>
        <begin position="114"/>
        <end position="538"/>
    </location>
</feature>
<feature type="transmembrane region" description="Helical" evidence="2">
    <location>
        <begin position="123"/>
        <end position="149"/>
    </location>
</feature>
<dbReference type="GO" id="GO:0005886">
    <property type="term" value="C:plasma membrane"/>
    <property type="evidence" value="ECO:0007669"/>
    <property type="project" value="UniProtKB-SubCell"/>
</dbReference>
<name>A0A0B9FZV0_9GAMM</name>
<feature type="transmembrane region" description="Helical" evidence="2">
    <location>
        <begin position="519"/>
        <end position="541"/>
    </location>
</feature>
<dbReference type="Pfam" id="PF06808">
    <property type="entry name" value="DctM"/>
    <property type="match status" value="1"/>
</dbReference>
<dbReference type="NCBIfam" id="TIGR02123">
    <property type="entry name" value="TRAP_fused"/>
    <property type="match status" value="1"/>
</dbReference>
<protein>
    <recommendedName>
        <fullName evidence="3">TRAP C4-dicarboxylate transport system permease DctM subunit domain-containing protein</fullName>
    </recommendedName>
</protein>
<comment type="caution">
    <text evidence="4">The sequence shown here is derived from an EMBL/GenBank/DDBJ whole genome shotgun (WGS) entry which is preliminary data.</text>
</comment>
<feature type="transmembrane region" description="Helical" evidence="2">
    <location>
        <begin position="35"/>
        <end position="52"/>
    </location>
</feature>
<feature type="transmembrane region" description="Helical" evidence="2">
    <location>
        <begin position="7"/>
        <end position="29"/>
    </location>
</feature>
<keyword evidence="2" id="KW-1133">Transmembrane helix</keyword>
<sequence length="629" mass="66799">MNKLVNRLALGLTHVTAVVYVFVMFKQFFAPEQPMMIVPFHVFMTLGLVYLFKPLSIKGAQNAATRLLDIAAYAVCMFLVWHYFNDVERLQLRFQGVDEVYFGETLAFWVGIPLLLEGVRRTAGWALIFIVSAFLVYGFGVVDLPGWLYFSGFETYDFIEITTLGTEGLYGVAANAMVTMVFFFVVFGVVFSNTGGGNVFIDLSLLASGRYAGGAAKSAIVASSLFGTVSGSAVANVTSTGVLTIPLMKRTGYSPEQAAATEAVASTGGQLMPPIMGVAAFVMADLLGIPYIDIAIAGIIPALGYYVALFISVDLLARRTNIGSVDYNELKATVAPLKPRAHLLVAPIAIITCLFSGYSVSMSAVVGILAGIVVPMLRQGTRYHPRELYKMVIDSASQMASISVAVSVVGVIIAVSIQSGVAISFVSLLAEIGSGNLVLSLLLVIAGCLTLGMGLPTVAAYIISAVIFVPALTQLGIEPLAAHFFVLYYAVLSMITPPVCLAAFAAAGVSESNPNRTGVVAFVLALVIFILPFGFVTDLSILGQGSLPMILAACFGVLCATSSWAIAIQGWLGRTLNKVVRLGYALLCILIVSQDTLSPLWGLGVVTFIAVSLYFLSSSRKMNILEATP</sequence>
<dbReference type="AlphaFoldDB" id="A0A0B9FZV0"/>
<comment type="function">
    <text evidence="1">Part of the tripartite ATP-independent periplasmic (TRAP) transport system.</text>
</comment>
<reference evidence="4 5" key="1">
    <citation type="submission" date="2014-12" db="EMBL/GenBank/DDBJ databases">
        <title>Genome sequencing of Photobacterium gaetbulicola AD005a.</title>
        <authorList>
            <person name="Adrian T.G.S."/>
            <person name="Chan K.G."/>
        </authorList>
    </citation>
    <scope>NUCLEOTIDE SEQUENCE [LARGE SCALE GENOMIC DNA]</scope>
    <source>
        <strain evidence="4 5">AD005a</strain>
    </source>
</reference>
<dbReference type="PANTHER" id="PTHR43849:SF2">
    <property type="entry name" value="BLL3936 PROTEIN"/>
    <property type="match status" value="1"/>
</dbReference>
<feature type="transmembrane region" description="Helical" evidence="2">
    <location>
        <begin position="483"/>
        <end position="507"/>
    </location>
</feature>
<keyword evidence="1" id="KW-0997">Cell inner membrane</keyword>
<feature type="transmembrane region" description="Helical" evidence="2">
    <location>
        <begin position="64"/>
        <end position="84"/>
    </location>
</feature>
<keyword evidence="1" id="KW-0813">Transport</keyword>
<organism evidence="4 5">
    <name type="scientific">Photobacterium gaetbulicola</name>
    <dbReference type="NCBI Taxonomy" id="1295392"/>
    <lineage>
        <taxon>Bacteria</taxon>
        <taxon>Pseudomonadati</taxon>
        <taxon>Pseudomonadota</taxon>
        <taxon>Gammaproteobacteria</taxon>
        <taxon>Vibrionales</taxon>
        <taxon>Vibrionaceae</taxon>
        <taxon>Photobacterium</taxon>
    </lineage>
</organism>
<keyword evidence="1" id="KW-1003">Cell membrane</keyword>
<dbReference type="GO" id="GO:0022857">
    <property type="term" value="F:transmembrane transporter activity"/>
    <property type="evidence" value="ECO:0007669"/>
    <property type="project" value="UniProtKB-UniRule"/>
</dbReference>
<proteinExistence type="predicted"/>
<feature type="transmembrane region" description="Helical" evidence="2">
    <location>
        <begin position="100"/>
        <end position="116"/>
    </location>
</feature>
<dbReference type="InterPro" id="IPR010656">
    <property type="entry name" value="DctM"/>
</dbReference>
<evidence type="ECO:0000313" key="4">
    <source>
        <dbReference type="EMBL" id="KHT61829.1"/>
    </source>
</evidence>
<evidence type="ECO:0000256" key="2">
    <source>
        <dbReference type="SAM" id="Phobius"/>
    </source>
</evidence>
<feature type="transmembrane region" description="Helical" evidence="2">
    <location>
        <begin position="169"/>
        <end position="191"/>
    </location>
</feature>
<gene>
    <name evidence="4" type="ORF">RJ45_20715</name>
</gene>
<evidence type="ECO:0000256" key="1">
    <source>
        <dbReference type="RuleBase" id="RU369079"/>
    </source>
</evidence>
<feature type="transmembrane region" description="Helical" evidence="2">
    <location>
        <begin position="458"/>
        <end position="477"/>
    </location>
</feature>
<dbReference type="Proteomes" id="UP000031278">
    <property type="component" value="Unassembled WGS sequence"/>
</dbReference>
<dbReference type="RefSeq" id="WP_039466853.1">
    <property type="nucleotide sequence ID" value="NZ_JWLZ01000191.1"/>
</dbReference>
<dbReference type="PANTHER" id="PTHR43849">
    <property type="entry name" value="BLL3936 PROTEIN"/>
    <property type="match status" value="1"/>
</dbReference>